<evidence type="ECO:0008006" key="3">
    <source>
        <dbReference type="Google" id="ProtNLM"/>
    </source>
</evidence>
<comment type="caution">
    <text evidence="1">The sequence shown here is derived from an EMBL/GenBank/DDBJ whole genome shotgun (WGS) entry which is preliminary data.</text>
</comment>
<evidence type="ECO:0000313" key="2">
    <source>
        <dbReference type="Proteomes" id="UP001245184"/>
    </source>
</evidence>
<sequence>MRQQILALLVTYAATLSYGDDGHRGNDSLPDRGPRHFHVVDALGHRVGRLTTLGGTDGVLIDSGGVPIFAAIERKSDSNGTSATDFQWSAPSVLSYPTAGCSGPPSVRYDATTYRQQAARPTMTVRTGRDVTVYIAAAGYSSLLRNVSASSAAHGCESLAGAPRSTCADACVWPPSHAYALPYASQAWPVAGIYELTQRFPEPLRISDR</sequence>
<accession>A0ABD5CRK9</accession>
<proteinExistence type="predicted"/>
<dbReference type="AlphaFoldDB" id="A0ABD5CRK9"/>
<organism evidence="1 2">
    <name type="scientific">Paraburkholderia graminis</name>
    <dbReference type="NCBI Taxonomy" id="60548"/>
    <lineage>
        <taxon>Bacteria</taxon>
        <taxon>Pseudomonadati</taxon>
        <taxon>Pseudomonadota</taxon>
        <taxon>Betaproteobacteria</taxon>
        <taxon>Burkholderiales</taxon>
        <taxon>Burkholderiaceae</taxon>
        <taxon>Paraburkholderia</taxon>
    </lineage>
</organism>
<reference evidence="1 2" key="1">
    <citation type="submission" date="2023-08" db="EMBL/GenBank/DDBJ databases">
        <title>Genome sequencing of plant associated microbes to promote plant fitness in Sorghum bicolor and Oryza sativa.</title>
        <authorList>
            <person name="Coleman-Derr D."/>
        </authorList>
    </citation>
    <scope>NUCLEOTIDE SEQUENCE [LARGE SCALE GENOMIC DNA]</scope>
    <source>
        <strain evidence="1 2">SLBN-33</strain>
    </source>
</reference>
<gene>
    <name evidence="1" type="ORF">QF025_006617</name>
</gene>
<dbReference type="Proteomes" id="UP001245184">
    <property type="component" value="Unassembled WGS sequence"/>
</dbReference>
<dbReference type="EMBL" id="JAVIZN010000002">
    <property type="protein sequence ID" value="MDR6207897.1"/>
    <property type="molecule type" value="Genomic_DNA"/>
</dbReference>
<protein>
    <recommendedName>
        <fullName evidence="3">Lipoprotein</fullName>
    </recommendedName>
</protein>
<evidence type="ECO:0000313" key="1">
    <source>
        <dbReference type="EMBL" id="MDR6207897.1"/>
    </source>
</evidence>
<name>A0ABD5CRK9_9BURK</name>